<sequence length="90" mass="9678">MCLGIPVQIIAVTDADKMLALAEVKGVRREINVMLVSDPAEPIAALIGRWVLLHVGFAVSRIDEDEARITLDLLDATGAVEEELAVMAPQ</sequence>
<evidence type="ECO:0000256" key="3">
    <source>
        <dbReference type="ARBA" id="ARBA00071976"/>
    </source>
</evidence>
<dbReference type="InterPro" id="IPR001109">
    <property type="entry name" value="Hydrogenase_HupF/HypC"/>
</dbReference>
<proteinExistence type="inferred from homology"/>
<gene>
    <name evidence="4" type="ordered locus">RPC_4558</name>
</gene>
<dbReference type="KEGG" id="rpc:RPC_4558"/>
<dbReference type="Gene3D" id="2.30.30.140">
    <property type="match status" value="1"/>
</dbReference>
<name>Q20XQ6_RHOPB</name>
<evidence type="ECO:0000313" key="4">
    <source>
        <dbReference type="EMBL" id="ABD90080.1"/>
    </source>
</evidence>
<dbReference type="OrthoDB" id="9806017at2"/>
<comment type="similarity">
    <text evidence="1">Belongs to the HupF/HypC family.</text>
</comment>
<dbReference type="NCBIfam" id="TIGR00074">
    <property type="entry name" value="hypC_hupF"/>
    <property type="match status" value="1"/>
</dbReference>
<dbReference type="HOGENOM" id="CLU_159381_1_1_5"/>
<protein>
    <recommendedName>
        <fullName evidence="3">Hydrogenase maturation factor HypC</fullName>
    </recommendedName>
</protein>
<dbReference type="RefSeq" id="WP_011474958.1">
    <property type="nucleotide sequence ID" value="NC_007925.1"/>
</dbReference>
<dbReference type="AlphaFoldDB" id="Q20XQ6"/>
<dbReference type="GO" id="GO:1902670">
    <property type="term" value="F:carbon dioxide binding"/>
    <property type="evidence" value="ECO:0007669"/>
    <property type="project" value="TreeGrafter"/>
</dbReference>
<accession>Q20XQ6</accession>
<dbReference type="EMBL" id="CP000301">
    <property type="protein sequence ID" value="ABD90080.1"/>
    <property type="molecule type" value="Genomic_DNA"/>
</dbReference>
<dbReference type="PROSITE" id="PS01097">
    <property type="entry name" value="HUPF_HYPC"/>
    <property type="match status" value="1"/>
</dbReference>
<dbReference type="PANTHER" id="PTHR35177">
    <property type="entry name" value="HYDROGENASE MATURATION FACTOR HYBG"/>
    <property type="match status" value="1"/>
</dbReference>
<dbReference type="SUPFAM" id="SSF159127">
    <property type="entry name" value="HupF/HypC-like"/>
    <property type="match status" value="1"/>
</dbReference>
<dbReference type="FunFam" id="2.30.30.140:FF:000022">
    <property type="entry name" value="Hydrogenase assembly chaperone HybG"/>
    <property type="match status" value="1"/>
</dbReference>
<dbReference type="GO" id="GO:0051604">
    <property type="term" value="P:protein maturation"/>
    <property type="evidence" value="ECO:0007669"/>
    <property type="project" value="TreeGrafter"/>
</dbReference>
<dbReference type="STRING" id="316056.RPC_4558"/>
<dbReference type="Pfam" id="PF01455">
    <property type="entry name" value="HupF_HypC"/>
    <property type="match status" value="1"/>
</dbReference>
<evidence type="ECO:0000256" key="2">
    <source>
        <dbReference type="ARBA" id="ARBA00053969"/>
    </source>
</evidence>
<dbReference type="PANTHER" id="PTHR35177:SF2">
    <property type="entry name" value="HYDROGENASE MATURATION FACTOR HYBG"/>
    <property type="match status" value="1"/>
</dbReference>
<dbReference type="GO" id="GO:0005506">
    <property type="term" value="F:iron ion binding"/>
    <property type="evidence" value="ECO:0007669"/>
    <property type="project" value="TreeGrafter"/>
</dbReference>
<organism evidence="4">
    <name type="scientific">Rhodopseudomonas palustris (strain BisB18)</name>
    <dbReference type="NCBI Taxonomy" id="316056"/>
    <lineage>
        <taxon>Bacteria</taxon>
        <taxon>Pseudomonadati</taxon>
        <taxon>Pseudomonadota</taxon>
        <taxon>Alphaproteobacteria</taxon>
        <taxon>Hyphomicrobiales</taxon>
        <taxon>Nitrobacteraceae</taxon>
        <taxon>Rhodopseudomonas</taxon>
    </lineage>
</organism>
<dbReference type="PRINTS" id="PR00445">
    <property type="entry name" value="HUPFHYPC"/>
</dbReference>
<evidence type="ECO:0000256" key="1">
    <source>
        <dbReference type="ARBA" id="ARBA00006018"/>
    </source>
</evidence>
<reference evidence="4" key="1">
    <citation type="submission" date="2006-03" db="EMBL/GenBank/DDBJ databases">
        <title>Complete sequence of Rhodopseudomonas palustris BisB18.</title>
        <authorList>
            <consortium name="US DOE Joint Genome Institute"/>
            <person name="Copeland A."/>
            <person name="Lucas S."/>
            <person name="Lapidus A."/>
            <person name="Barry K."/>
            <person name="Detter J.C."/>
            <person name="Glavina del Rio T."/>
            <person name="Hammon N."/>
            <person name="Israni S."/>
            <person name="Dalin E."/>
            <person name="Tice H."/>
            <person name="Pitluck S."/>
            <person name="Chain P."/>
            <person name="Malfatti S."/>
            <person name="Shin M."/>
            <person name="Vergez L."/>
            <person name="Schmutz J."/>
            <person name="Larimer F."/>
            <person name="Land M."/>
            <person name="Hauser L."/>
            <person name="Pelletier D.A."/>
            <person name="Kyrpides N."/>
            <person name="Anderson I."/>
            <person name="Oda Y."/>
            <person name="Harwood C.S."/>
            <person name="Richardson P."/>
        </authorList>
    </citation>
    <scope>NUCLEOTIDE SEQUENCE [LARGE SCALE GENOMIC DNA]</scope>
    <source>
        <strain evidence="4">BisB18</strain>
    </source>
</reference>
<dbReference type="eggNOG" id="COG0298">
    <property type="taxonomic scope" value="Bacteria"/>
</dbReference>
<dbReference type="InterPro" id="IPR019812">
    <property type="entry name" value="Hydgase_assmbl_chp_CS"/>
</dbReference>
<comment type="function">
    <text evidence="2">Involved in the maturation of [NiFe] hydrogenases. Involved in the biosynthesis of the Fe(CN)(2)CO cofactor.</text>
</comment>